<reference evidence="1 2" key="1">
    <citation type="journal article" date="2018" name="Sci. Rep.">
        <title>Genomic signatures of local adaptation to the degree of environmental predictability in rotifers.</title>
        <authorList>
            <person name="Franch-Gras L."/>
            <person name="Hahn C."/>
            <person name="Garcia-Roger E.M."/>
            <person name="Carmona M.J."/>
            <person name="Serra M."/>
            <person name="Gomez A."/>
        </authorList>
    </citation>
    <scope>NUCLEOTIDE SEQUENCE [LARGE SCALE GENOMIC DNA]</scope>
    <source>
        <strain evidence="1">HYR1</strain>
    </source>
</reference>
<gene>
    <name evidence="1" type="ORF">BpHYR1_042042</name>
</gene>
<name>A0A3M7PTR8_BRAPC</name>
<dbReference type="EMBL" id="REGN01008920">
    <property type="protein sequence ID" value="RNA02339.1"/>
    <property type="molecule type" value="Genomic_DNA"/>
</dbReference>
<accession>A0A3M7PTR8</accession>
<proteinExistence type="predicted"/>
<comment type="caution">
    <text evidence="1">The sequence shown here is derived from an EMBL/GenBank/DDBJ whole genome shotgun (WGS) entry which is preliminary data.</text>
</comment>
<keyword evidence="2" id="KW-1185">Reference proteome</keyword>
<evidence type="ECO:0000313" key="1">
    <source>
        <dbReference type="EMBL" id="RNA02339.1"/>
    </source>
</evidence>
<evidence type="ECO:0000313" key="2">
    <source>
        <dbReference type="Proteomes" id="UP000276133"/>
    </source>
</evidence>
<protein>
    <submittedName>
        <fullName evidence="1">Uncharacterized protein</fullName>
    </submittedName>
</protein>
<organism evidence="1 2">
    <name type="scientific">Brachionus plicatilis</name>
    <name type="common">Marine rotifer</name>
    <name type="synonym">Brachionus muelleri</name>
    <dbReference type="NCBI Taxonomy" id="10195"/>
    <lineage>
        <taxon>Eukaryota</taxon>
        <taxon>Metazoa</taxon>
        <taxon>Spiralia</taxon>
        <taxon>Gnathifera</taxon>
        <taxon>Rotifera</taxon>
        <taxon>Eurotatoria</taxon>
        <taxon>Monogononta</taxon>
        <taxon>Pseudotrocha</taxon>
        <taxon>Ploima</taxon>
        <taxon>Brachionidae</taxon>
        <taxon>Brachionus</taxon>
    </lineage>
</organism>
<sequence length="60" mass="7330">MSIDVDVYIYLTDIIFLILEIIDDMNEQEDLSDNNFWKTQTTFEWLFGMIIKKIKIFDKY</sequence>
<dbReference type="Proteomes" id="UP000276133">
    <property type="component" value="Unassembled WGS sequence"/>
</dbReference>
<dbReference type="AlphaFoldDB" id="A0A3M7PTR8"/>